<feature type="transmembrane region" description="Helical" evidence="6">
    <location>
        <begin position="173"/>
        <end position="192"/>
    </location>
</feature>
<dbReference type="InterPro" id="IPR020846">
    <property type="entry name" value="MFS_dom"/>
</dbReference>
<protein>
    <submittedName>
        <fullName evidence="8">Inner membrane protein ybjJ</fullName>
    </submittedName>
</protein>
<dbReference type="InterPro" id="IPR011701">
    <property type="entry name" value="MFS"/>
</dbReference>
<dbReference type="GO" id="GO:0005886">
    <property type="term" value="C:plasma membrane"/>
    <property type="evidence" value="ECO:0007669"/>
    <property type="project" value="UniProtKB-SubCell"/>
</dbReference>
<keyword evidence="4 6" id="KW-1133">Transmembrane helix</keyword>
<dbReference type="AlphaFoldDB" id="A0A378NP35"/>
<dbReference type="InterPro" id="IPR051788">
    <property type="entry name" value="MFS_Transporter"/>
</dbReference>
<evidence type="ECO:0000256" key="2">
    <source>
        <dbReference type="ARBA" id="ARBA00022448"/>
    </source>
</evidence>
<dbReference type="CDD" id="cd17393">
    <property type="entry name" value="MFS_MosC_like"/>
    <property type="match status" value="1"/>
</dbReference>
<sequence>MSVREQDLNLLQVGKKEQYAARIIFFVAGFGISTWAPMIPIIKERLQIGADVLGLLLLCIGVSSFLMMPIAGLFAQKFGCKKVLRVMGLCMGVEIIILSMLPNIYMYAIFLFVLGAIGGILNVNMNIHAVIVEKLSQKRMMSGMHALWSVGCFAGAGLFSILAKLGLGISQIAIIHCIIIFMIIFAFSRYFLPYKGASNGKAIAIPKGIVTLFGVLAVISFLGEGGMMDWSGVFLTEAKGVDLSLAGVGYAVFSAAMLIGRLIGDKVVQKLGEQRVVIFGGIVASVGYIISIVFDNFFMMQFGFILLGFGAANIVPVVFTLLGRQKEMPINSAVTAVTSMGYLGVMFGPALLGFIAHGIGIVAVFCILAGLFILQAIVSSYVFKVLN</sequence>
<dbReference type="GO" id="GO:0022857">
    <property type="term" value="F:transmembrane transporter activity"/>
    <property type="evidence" value="ECO:0007669"/>
    <property type="project" value="InterPro"/>
</dbReference>
<evidence type="ECO:0000313" key="9">
    <source>
        <dbReference type="Proteomes" id="UP000255234"/>
    </source>
</evidence>
<feature type="domain" description="Major facilitator superfamily (MFS) profile" evidence="7">
    <location>
        <begin position="17"/>
        <end position="387"/>
    </location>
</feature>
<feature type="transmembrane region" description="Helical" evidence="6">
    <location>
        <begin position="334"/>
        <end position="355"/>
    </location>
</feature>
<proteinExistence type="predicted"/>
<keyword evidence="2" id="KW-0813">Transport</keyword>
<dbReference type="Pfam" id="PF07690">
    <property type="entry name" value="MFS_1"/>
    <property type="match status" value="2"/>
</dbReference>
<feature type="transmembrane region" description="Helical" evidence="6">
    <location>
        <begin position="48"/>
        <end position="71"/>
    </location>
</feature>
<feature type="transmembrane region" description="Helical" evidence="6">
    <location>
        <begin position="146"/>
        <end position="167"/>
    </location>
</feature>
<dbReference type="RefSeq" id="WP_115150893.1">
    <property type="nucleotide sequence ID" value="NZ_UGPP01000001.1"/>
</dbReference>
<feature type="transmembrane region" description="Helical" evidence="6">
    <location>
        <begin position="276"/>
        <end position="294"/>
    </location>
</feature>
<evidence type="ECO:0000313" key="8">
    <source>
        <dbReference type="EMBL" id="STY70142.1"/>
    </source>
</evidence>
<feature type="transmembrane region" description="Helical" evidence="6">
    <location>
        <begin position="107"/>
        <end position="125"/>
    </location>
</feature>
<organism evidence="8 9">
    <name type="scientific">Megamonas hypermegale</name>
    <dbReference type="NCBI Taxonomy" id="158847"/>
    <lineage>
        <taxon>Bacteria</taxon>
        <taxon>Bacillati</taxon>
        <taxon>Bacillota</taxon>
        <taxon>Negativicutes</taxon>
        <taxon>Selenomonadales</taxon>
        <taxon>Selenomonadaceae</taxon>
        <taxon>Megamonas</taxon>
    </lineage>
</organism>
<evidence type="ECO:0000256" key="3">
    <source>
        <dbReference type="ARBA" id="ARBA00022692"/>
    </source>
</evidence>
<evidence type="ECO:0000256" key="6">
    <source>
        <dbReference type="SAM" id="Phobius"/>
    </source>
</evidence>
<comment type="subcellular location">
    <subcellularLocation>
        <location evidence="1">Cell membrane</location>
        <topology evidence="1">Multi-pass membrane protein</topology>
    </subcellularLocation>
</comment>
<evidence type="ECO:0000256" key="4">
    <source>
        <dbReference type="ARBA" id="ARBA00022989"/>
    </source>
</evidence>
<keyword evidence="3 6" id="KW-0812">Transmembrane</keyword>
<dbReference type="Proteomes" id="UP000255234">
    <property type="component" value="Unassembled WGS sequence"/>
</dbReference>
<gene>
    <name evidence="8" type="primary">ybjJ_1</name>
    <name evidence="8" type="ORF">NCTC10571_00253</name>
</gene>
<dbReference type="InterPro" id="IPR036259">
    <property type="entry name" value="MFS_trans_sf"/>
</dbReference>
<feature type="transmembrane region" description="Helical" evidence="6">
    <location>
        <begin position="300"/>
        <end position="322"/>
    </location>
</feature>
<evidence type="ECO:0000256" key="5">
    <source>
        <dbReference type="ARBA" id="ARBA00023136"/>
    </source>
</evidence>
<dbReference type="PANTHER" id="PTHR23514">
    <property type="entry name" value="BYPASS OF STOP CODON PROTEIN 6"/>
    <property type="match status" value="1"/>
</dbReference>
<reference evidence="8 9" key="1">
    <citation type="submission" date="2018-06" db="EMBL/GenBank/DDBJ databases">
        <authorList>
            <consortium name="Pathogen Informatics"/>
            <person name="Doyle S."/>
        </authorList>
    </citation>
    <scope>NUCLEOTIDE SEQUENCE [LARGE SCALE GENOMIC DNA]</scope>
    <source>
        <strain evidence="8 9">NCTC10571</strain>
    </source>
</reference>
<feature type="transmembrane region" description="Helical" evidence="6">
    <location>
        <begin position="204"/>
        <end position="223"/>
    </location>
</feature>
<keyword evidence="5 6" id="KW-0472">Membrane</keyword>
<dbReference type="SUPFAM" id="SSF103473">
    <property type="entry name" value="MFS general substrate transporter"/>
    <property type="match status" value="1"/>
</dbReference>
<feature type="transmembrane region" description="Helical" evidence="6">
    <location>
        <begin position="243"/>
        <end position="264"/>
    </location>
</feature>
<dbReference type="PANTHER" id="PTHR23514:SF13">
    <property type="entry name" value="INNER MEMBRANE PROTEIN YBJJ"/>
    <property type="match status" value="1"/>
</dbReference>
<accession>A0A378NP35</accession>
<feature type="transmembrane region" description="Helical" evidence="6">
    <location>
        <begin position="361"/>
        <end position="383"/>
    </location>
</feature>
<feature type="transmembrane region" description="Helical" evidence="6">
    <location>
        <begin position="20"/>
        <end position="42"/>
    </location>
</feature>
<dbReference type="EMBL" id="UGPP01000001">
    <property type="protein sequence ID" value="STY70142.1"/>
    <property type="molecule type" value="Genomic_DNA"/>
</dbReference>
<feature type="transmembrane region" description="Helical" evidence="6">
    <location>
        <begin position="83"/>
        <end position="101"/>
    </location>
</feature>
<name>A0A378NP35_9FIRM</name>
<dbReference type="PROSITE" id="PS50850">
    <property type="entry name" value="MFS"/>
    <property type="match status" value="1"/>
</dbReference>
<dbReference type="Gene3D" id="1.20.1250.20">
    <property type="entry name" value="MFS general substrate transporter like domains"/>
    <property type="match status" value="2"/>
</dbReference>
<evidence type="ECO:0000259" key="7">
    <source>
        <dbReference type="PROSITE" id="PS50850"/>
    </source>
</evidence>
<evidence type="ECO:0000256" key="1">
    <source>
        <dbReference type="ARBA" id="ARBA00004651"/>
    </source>
</evidence>